<keyword evidence="6 13" id="KW-0597">Phosphoprotein</keyword>
<dbReference type="GO" id="GO:0005886">
    <property type="term" value="C:plasma membrane"/>
    <property type="evidence" value="ECO:0007669"/>
    <property type="project" value="UniProtKB-SubCell"/>
</dbReference>
<proteinExistence type="predicted"/>
<dbReference type="InterPro" id="IPR036890">
    <property type="entry name" value="HATPase_C_sf"/>
</dbReference>
<dbReference type="InterPro" id="IPR036097">
    <property type="entry name" value="HisK_dim/P_sf"/>
</dbReference>
<evidence type="ECO:0000256" key="10">
    <source>
        <dbReference type="ARBA" id="ARBA00022840"/>
    </source>
</evidence>
<dbReference type="Pfam" id="PF00072">
    <property type="entry name" value="Response_reg"/>
    <property type="match status" value="1"/>
</dbReference>
<dbReference type="Proteomes" id="UP000201728">
    <property type="component" value="Chromosome"/>
</dbReference>
<dbReference type="OrthoDB" id="9768069at2"/>
<evidence type="ECO:0000256" key="13">
    <source>
        <dbReference type="PROSITE-ProRule" id="PRU00169"/>
    </source>
</evidence>
<dbReference type="SUPFAM" id="SSF55874">
    <property type="entry name" value="ATPase domain of HSP90 chaperone/DNA topoisomerase II/histidine kinase"/>
    <property type="match status" value="2"/>
</dbReference>
<dbReference type="SMART" id="SM00388">
    <property type="entry name" value="HisKA"/>
    <property type="match status" value="1"/>
</dbReference>
<comment type="catalytic activity">
    <reaction evidence="1">
        <text>ATP + protein L-histidine = ADP + protein N-phospho-L-histidine.</text>
        <dbReference type="EC" id="2.7.13.3"/>
    </reaction>
</comment>
<keyword evidence="5" id="KW-1003">Cell membrane</keyword>
<protein>
    <recommendedName>
        <fullName evidence="4">histidine kinase</fullName>
        <ecNumber evidence="4">2.7.13.3</ecNumber>
    </recommendedName>
</protein>
<evidence type="ECO:0000256" key="4">
    <source>
        <dbReference type="ARBA" id="ARBA00012438"/>
    </source>
</evidence>
<dbReference type="GO" id="GO:0045121">
    <property type="term" value="C:membrane raft"/>
    <property type="evidence" value="ECO:0007669"/>
    <property type="project" value="UniProtKB-SubCell"/>
</dbReference>
<keyword evidence="17" id="KW-1185">Reference proteome</keyword>
<dbReference type="SMART" id="SM00387">
    <property type="entry name" value="HATPase_c"/>
    <property type="match status" value="2"/>
</dbReference>
<evidence type="ECO:0000256" key="5">
    <source>
        <dbReference type="ARBA" id="ARBA00022475"/>
    </source>
</evidence>
<dbReference type="EC" id="2.7.13.3" evidence="4"/>
<dbReference type="EMBL" id="CP016397">
    <property type="protein sequence ID" value="ASQ44800.1"/>
    <property type="molecule type" value="Genomic_DNA"/>
</dbReference>
<evidence type="ECO:0000256" key="11">
    <source>
        <dbReference type="ARBA" id="ARBA00023012"/>
    </source>
</evidence>
<dbReference type="SMART" id="SM00448">
    <property type="entry name" value="REC"/>
    <property type="match status" value="1"/>
</dbReference>
<dbReference type="GO" id="GO:0005524">
    <property type="term" value="F:ATP binding"/>
    <property type="evidence" value="ECO:0007669"/>
    <property type="project" value="UniProtKB-KW"/>
</dbReference>
<comment type="subcellular location">
    <subcellularLocation>
        <location evidence="2">Cell membrane</location>
    </subcellularLocation>
    <subcellularLocation>
        <location evidence="3">Membrane raft</location>
        <topology evidence="3">Multi-pass membrane protein</topology>
    </subcellularLocation>
</comment>
<dbReference type="PROSITE" id="PS50110">
    <property type="entry name" value="RESPONSE_REGULATORY"/>
    <property type="match status" value="1"/>
</dbReference>
<dbReference type="InterPro" id="IPR003594">
    <property type="entry name" value="HATPase_dom"/>
</dbReference>
<dbReference type="Pfam" id="PF00512">
    <property type="entry name" value="HisKA"/>
    <property type="match status" value="1"/>
</dbReference>
<evidence type="ECO:0000256" key="2">
    <source>
        <dbReference type="ARBA" id="ARBA00004236"/>
    </source>
</evidence>
<feature type="modified residue" description="4-aspartylphosphate" evidence="13">
    <location>
        <position position="397"/>
    </location>
</feature>
<dbReference type="Gene3D" id="3.30.565.10">
    <property type="entry name" value="Histidine kinase-like ATPase, C-terminal domain"/>
    <property type="match status" value="2"/>
</dbReference>
<evidence type="ECO:0000256" key="9">
    <source>
        <dbReference type="ARBA" id="ARBA00022777"/>
    </source>
</evidence>
<keyword evidence="12" id="KW-0472">Membrane</keyword>
<dbReference type="PANTHER" id="PTHR43547">
    <property type="entry name" value="TWO-COMPONENT HISTIDINE KINASE"/>
    <property type="match status" value="1"/>
</dbReference>
<dbReference type="FunFam" id="1.10.287.130:FF:000001">
    <property type="entry name" value="Two-component sensor histidine kinase"/>
    <property type="match status" value="1"/>
</dbReference>
<accession>A0A222NYX5</accession>
<dbReference type="GO" id="GO:0000155">
    <property type="term" value="F:phosphorelay sensor kinase activity"/>
    <property type="evidence" value="ECO:0007669"/>
    <property type="project" value="InterPro"/>
</dbReference>
<feature type="domain" description="Histidine kinase" evidence="14">
    <location>
        <begin position="84"/>
        <end position="302"/>
    </location>
</feature>
<dbReference type="Pfam" id="PF02518">
    <property type="entry name" value="HATPase_c"/>
    <property type="match status" value="2"/>
</dbReference>
<dbReference type="Gene3D" id="1.10.287.130">
    <property type="match status" value="1"/>
</dbReference>
<keyword evidence="11" id="KW-0902">Two-component regulatory system</keyword>
<dbReference type="PRINTS" id="PR00344">
    <property type="entry name" value="BCTRLSENSOR"/>
</dbReference>
<feature type="domain" description="Histidine kinase" evidence="14">
    <location>
        <begin position="569"/>
        <end position="757"/>
    </location>
</feature>
<gene>
    <name evidence="16" type="primary">tmoS_1</name>
    <name evidence="16" type="ORF">clem_01170</name>
</gene>
<evidence type="ECO:0000259" key="15">
    <source>
        <dbReference type="PROSITE" id="PS50110"/>
    </source>
</evidence>
<organism evidence="16 17">
    <name type="scientific">Legionella clemsonensis</name>
    <dbReference type="NCBI Taxonomy" id="1867846"/>
    <lineage>
        <taxon>Bacteria</taxon>
        <taxon>Pseudomonadati</taxon>
        <taxon>Pseudomonadota</taxon>
        <taxon>Gammaproteobacteria</taxon>
        <taxon>Legionellales</taxon>
        <taxon>Legionellaceae</taxon>
        <taxon>Legionella</taxon>
    </lineage>
</organism>
<dbReference type="InterPro" id="IPR003661">
    <property type="entry name" value="HisK_dim/P_dom"/>
</dbReference>
<dbReference type="CDD" id="cd16922">
    <property type="entry name" value="HATPase_EvgS-ArcB-TorS-like"/>
    <property type="match status" value="1"/>
</dbReference>
<sequence>MRHLDSAFFEVQKNIEEMANQLCLAVKGEFDFTIKIDTNNESMQKLTMLVNFVLDTARRSLIEVREKNTRLMELDQLKSDFIANVSHELRTPLTLILAPLKTILENKNLTLPEEVLRNLQRIHRNAARLYTLVNNILDFSKLEAEKFNPHDELINLNAFISQLVDDAQDLAKERDINLSFKAYGTIKEVLLDKNMLEKILLNLISNALKFTPAQGFITIELRQNPNICILIRDSGTGIPKEQLPFIFDRFHQIDSSSTRAYEGTGIGLTVVKQFVELLQGTISVESDVGRGTTFRIDLPARFAKRSQSPKKEITAQATDSSFENFKTGFFTGPTAATTQSTQTKSHLPWLVLADDNPDIRSYIVSLLKDKFNIITVDNGKAALDEINKSNPHVILSDIMMPLLDGYELTKILKSQKETCHIPVILITAKAGDEAVVRSLDAGADDYLAKPFSPQELIARTTAAYRHYERYLENCRLNLQLLTTARRAGMADIATSILHNVGNVLNSANVSLDMIKEYSSHSHLQDLTRVSLMLKDHTNNLASYLTTDDKGKLLPDYLLALIKKIDQEQETIAHEMSCLRNQLDHIKDVVAMQKSLSGISGILEKFSAQEIINSAISMCNISLKKRGIKIKQEMKEDIFIITDKAKLLQILINLIQNAIDALNTFDDVPRINKLIHFTVKEHPEADNVSISVRDNGIGIAQEHKDKIFTFGFTTKSQGHGFGLHTSALAAKELGGDLQVKSEGIGYGAEFILTLPLKQVERRAMHGDDSYKKLKNSHY</sequence>
<name>A0A222NYX5_9GAMM</name>
<dbReference type="InterPro" id="IPR005467">
    <property type="entry name" value="His_kinase_dom"/>
</dbReference>
<feature type="domain" description="Response regulatory" evidence="15">
    <location>
        <begin position="349"/>
        <end position="464"/>
    </location>
</feature>
<evidence type="ECO:0000313" key="17">
    <source>
        <dbReference type="Proteomes" id="UP000201728"/>
    </source>
</evidence>
<evidence type="ECO:0000256" key="12">
    <source>
        <dbReference type="ARBA" id="ARBA00023136"/>
    </source>
</evidence>
<dbReference type="CDD" id="cd00082">
    <property type="entry name" value="HisKA"/>
    <property type="match status" value="1"/>
</dbReference>
<dbReference type="InterPro" id="IPR011006">
    <property type="entry name" value="CheY-like_superfamily"/>
</dbReference>
<evidence type="ECO:0000313" key="16">
    <source>
        <dbReference type="EMBL" id="ASQ44800.1"/>
    </source>
</evidence>
<dbReference type="RefSeq" id="WP_094089928.1">
    <property type="nucleotide sequence ID" value="NZ_CP016397.1"/>
</dbReference>
<dbReference type="FunFam" id="3.30.565.10:FF:000023">
    <property type="entry name" value="PAS domain-containing sensor histidine kinase"/>
    <property type="match status" value="1"/>
</dbReference>
<reference evidence="17" key="1">
    <citation type="submission" date="2016-07" db="EMBL/GenBank/DDBJ databases">
        <authorList>
            <person name="Florea S."/>
            <person name="Webb J.S."/>
            <person name="Jaromczyk J."/>
            <person name="Schardl C.L."/>
        </authorList>
    </citation>
    <scope>NUCLEOTIDE SEQUENCE [LARGE SCALE GENOMIC DNA]</scope>
    <source>
        <strain evidence="17">CDC-D5610</strain>
    </source>
</reference>
<evidence type="ECO:0000256" key="8">
    <source>
        <dbReference type="ARBA" id="ARBA00022741"/>
    </source>
</evidence>
<evidence type="ECO:0000256" key="1">
    <source>
        <dbReference type="ARBA" id="ARBA00000085"/>
    </source>
</evidence>
<keyword evidence="8" id="KW-0547">Nucleotide-binding</keyword>
<keyword evidence="7 16" id="KW-0808">Transferase</keyword>
<dbReference type="InterPro" id="IPR001789">
    <property type="entry name" value="Sig_transdc_resp-reg_receiver"/>
</dbReference>
<evidence type="ECO:0000256" key="6">
    <source>
        <dbReference type="ARBA" id="ARBA00022553"/>
    </source>
</evidence>
<evidence type="ECO:0000256" key="7">
    <source>
        <dbReference type="ARBA" id="ARBA00022679"/>
    </source>
</evidence>
<dbReference type="KEGG" id="lcd:clem_01170"/>
<evidence type="ECO:0000256" key="3">
    <source>
        <dbReference type="ARBA" id="ARBA00004314"/>
    </source>
</evidence>
<keyword evidence="9 16" id="KW-0418">Kinase</keyword>
<dbReference type="PROSITE" id="PS50109">
    <property type="entry name" value="HIS_KIN"/>
    <property type="match status" value="2"/>
</dbReference>
<dbReference type="PANTHER" id="PTHR43547:SF2">
    <property type="entry name" value="HYBRID SIGNAL TRANSDUCTION HISTIDINE KINASE C"/>
    <property type="match status" value="1"/>
</dbReference>
<dbReference type="AlphaFoldDB" id="A0A222NYX5"/>
<dbReference type="SUPFAM" id="SSF52172">
    <property type="entry name" value="CheY-like"/>
    <property type="match status" value="1"/>
</dbReference>
<keyword evidence="10" id="KW-0067">ATP-binding</keyword>
<dbReference type="InterPro" id="IPR004358">
    <property type="entry name" value="Sig_transdc_His_kin-like_C"/>
</dbReference>
<evidence type="ECO:0000259" key="14">
    <source>
        <dbReference type="PROSITE" id="PS50109"/>
    </source>
</evidence>
<dbReference type="Gene3D" id="3.40.50.2300">
    <property type="match status" value="1"/>
</dbReference>
<dbReference type="SUPFAM" id="SSF47384">
    <property type="entry name" value="Homodimeric domain of signal transducing histidine kinase"/>
    <property type="match status" value="1"/>
</dbReference>